<evidence type="ECO:0000256" key="6">
    <source>
        <dbReference type="ARBA" id="ARBA00022676"/>
    </source>
</evidence>
<dbReference type="GO" id="GO:0005789">
    <property type="term" value="C:endoplasmic reticulum membrane"/>
    <property type="evidence" value="ECO:0007669"/>
    <property type="project" value="UniProtKB-SubCell"/>
</dbReference>
<comment type="pathway">
    <text evidence="2 12">Glycolipid biosynthesis; glycosylphosphatidylinositol-anchor biosynthesis.</text>
</comment>
<keyword evidence="7 12" id="KW-0808">Transferase</keyword>
<keyword evidence="11 12" id="KW-0472">Membrane</keyword>
<keyword evidence="14" id="KW-1185">Reference proteome</keyword>
<evidence type="ECO:0000256" key="9">
    <source>
        <dbReference type="ARBA" id="ARBA00022824"/>
    </source>
</evidence>
<feature type="transmembrane region" description="Helical" evidence="12">
    <location>
        <begin position="178"/>
        <end position="197"/>
    </location>
</feature>
<dbReference type="UniPathway" id="UPA00196"/>
<evidence type="ECO:0000256" key="5">
    <source>
        <dbReference type="ARBA" id="ARBA00022502"/>
    </source>
</evidence>
<dbReference type="STRING" id="181874.A0A409Y9G5"/>
<comment type="caution">
    <text evidence="13">The sequence shown here is derived from an EMBL/GenBank/DDBJ whole genome shotgun (WGS) entry which is preliminary data.</text>
</comment>
<dbReference type="EMBL" id="NHTK01001348">
    <property type="protein sequence ID" value="PPQ99736.1"/>
    <property type="molecule type" value="Genomic_DNA"/>
</dbReference>
<dbReference type="EC" id="2.4.1.-" evidence="12"/>
<accession>A0A409Y9G5</accession>
<organism evidence="13 14">
    <name type="scientific">Panaeolus cyanescens</name>
    <dbReference type="NCBI Taxonomy" id="181874"/>
    <lineage>
        <taxon>Eukaryota</taxon>
        <taxon>Fungi</taxon>
        <taxon>Dikarya</taxon>
        <taxon>Basidiomycota</taxon>
        <taxon>Agaricomycotina</taxon>
        <taxon>Agaricomycetes</taxon>
        <taxon>Agaricomycetidae</taxon>
        <taxon>Agaricales</taxon>
        <taxon>Agaricineae</taxon>
        <taxon>Galeropsidaceae</taxon>
        <taxon>Panaeolus</taxon>
    </lineage>
</organism>
<dbReference type="Proteomes" id="UP000284842">
    <property type="component" value="Unassembled WGS sequence"/>
</dbReference>
<evidence type="ECO:0000256" key="3">
    <source>
        <dbReference type="ARBA" id="ARBA00008698"/>
    </source>
</evidence>
<evidence type="ECO:0000313" key="13">
    <source>
        <dbReference type="EMBL" id="PPQ99736.1"/>
    </source>
</evidence>
<feature type="transmembrane region" description="Helical" evidence="12">
    <location>
        <begin position="27"/>
        <end position="49"/>
    </location>
</feature>
<dbReference type="GO" id="GO:0031501">
    <property type="term" value="C:mannosyltransferase complex"/>
    <property type="evidence" value="ECO:0007669"/>
    <property type="project" value="TreeGrafter"/>
</dbReference>
<keyword evidence="9 12" id="KW-0256">Endoplasmic reticulum</keyword>
<evidence type="ECO:0000256" key="8">
    <source>
        <dbReference type="ARBA" id="ARBA00022692"/>
    </source>
</evidence>
<name>A0A409Y9G5_9AGAR</name>
<dbReference type="AlphaFoldDB" id="A0A409Y9G5"/>
<dbReference type="PANTHER" id="PTHR12468:SF2">
    <property type="entry name" value="GPI MANNOSYLTRANSFERASE 2"/>
    <property type="match status" value="1"/>
</dbReference>
<evidence type="ECO:0000256" key="1">
    <source>
        <dbReference type="ARBA" id="ARBA00004477"/>
    </source>
</evidence>
<reference evidence="13 14" key="1">
    <citation type="journal article" date="2018" name="Evol. Lett.">
        <title>Horizontal gene cluster transfer increased hallucinogenic mushroom diversity.</title>
        <authorList>
            <person name="Reynolds H.T."/>
            <person name="Vijayakumar V."/>
            <person name="Gluck-Thaler E."/>
            <person name="Korotkin H.B."/>
            <person name="Matheny P.B."/>
            <person name="Slot J.C."/>
        </authorList>
    </citation>
    <scope>NUCLEOTIDE SEQUENCE [LARGE SCALE GENOMIC DNA]</scope>
    <source>
        <strain evidence="13 14">2629</strain>
    </source>
</reference>
<dbReference type="PANTHER" id="PTHR12468">
    <property type="entry name" value="GPI MANNOSYLTRANSFERASE 2"/>
    <property type="match status" value="1"/>
</dbReference>
<evidence type="ECO:0000256" key="10">
    <source>
        <dbReference type="ARBA" id="ARBA00022989"/>
    </source>
</evidence>
<protein>
    <recommendedName>
        <fullName evidence="4 12">GPI mannosyltransferase 2</fullName>
        <ecNumber evidence="12">2.4.1.-</ecNumber>
    </recommendedName>
</protein>
<dbReference type="GO" id="GO:0004376">
    <property type="term" value="F:GPI mannosyltransferase activity"/>
    <property type="evidence" value="ECO:0007669"/>
    <property type="project" value="InterPro"/>
</dbReference>
<keyword evidence="6 12" id="KW-0328">Glycosyltransferase</keyword>
<dbReference type="OrthoDB" id="10252502at2759"/>
<dbReference type="InterPro" id="IPR007315">
    <property type="entry name" value="PIG-V/Gpi18"/>
</dbReference>
<evidence type="ECO:0000256" key="7">
    <source>
        <dbReference type="ARBA" id="ARBA00022679"/>
    </source>
</evidence>
<dbReference type="GO" id="GO:0006506">
    <property type="term" value="P:GPI anchor biosynthetic process"/>
    <property type="evidence" value="ECO:0007669"/>
    <property type="project" value="UniProtKB-UniPathway"/>
</dbReference>
<comment type="function">
    <text evidence="12">Mannosyltransferase involved in glycosylphosphatidylinositol-anchor biosynthesis.</text>
</comment>
<sequence length="298" mass="33966">MGFSSCNFSDYSSIYTLTKLKFNSKSFARLVALLSLIPTSPITLWFAPYTEPFFTFLSYRAIIACERRQYTLAALFFAGAAAFRSNGIFLAGFILWHLIVAPFFAKRQINIFKAILLSTVVFLPFIAHHVSAYQIFCLAKDKPEWCTRRVPSIYTYVQSKYWNVGFLRYWTPSQIPNILLALPTLSLIISYSLRVLLNPSDLSTYNPHSYTSLGFLHLSTANDSQTPHAIHALFTSFILLFASHTQITLRLAPSMPILYWAAADLLIRHPRIGRLWVTWSFLWAAISVVLWLAFLPPA</sequence>
<proteinExistence type="inferred from homology"/>
<keyword evidence="10 12" id="KW-1133">Transmembrane helix</keyword>
<keyword evidence="5 12" id="KW-0337">GPI-anchor biosynthesis</keyword>
<dbReference type="FunCoup" id="A0A409Y9G5">
    <property type="interactions" value="53"/>
</dbReference>
<evidence type="ECO:0000313" key="14">
    <source>
        <dbReference type="Proteomes" id="UP000284842"/>
    </source>
</evidence>
<evidence type="ECO:0000256" key="4">
    <source>
        <dbReference type="ARBA" id="ARBA00013795"/>
    </source>
</evidence>
<gene>
    <name evidence="13" type="ORF">CVT24_009719</name>
</gene>
<feature type="transmembrane region" description="Helical" evidence="12">
    <location>
        <begin position="273"/>
        <end position="294"/>
    </location>
</feature>
<comment type="similarity">
    <text evidence="3 12">Belongs to the PIGV family.</text>
</comment>
<evidence type="ECO:0000256" key="2">
    <source>
        <dbReference type="ARBA" id="ARBA00004687"/>
    </source>
</evidence>
<feature type="transmembrane region" description="Helical" evidence="12">
    <location>
        <begin position="111"/>
        <end position="139"/>
    </location>
</feature>
<comment type="caution">
    <text evidence="12">Lacks conserved residue(s) required for the propagation of feature annotation.</text>
</comment>
<dbReference type="GO" id="GO:0000009">
    <property type="term" value="F:alpha-1,6-mannosyltransferase activity"/>
    <property type="evidence" value="ECO:0007669"/>
    <property type="project" value="InterPro"/>
</dbReference>
<evidence type="ECO:0000256" key="12">
    <source>
        <dbReference type="RuleBase" id="RU363112"/>
    </source>
</evidence>
<dbReference type="InParanoid" id="A0A409Y9G5"/>
<keyword evidence="8 12" id="KW-0812">Transmembrane</keyword>
<comment type="subcellular location">
    <subcellularLocation>
        <location evidence="1 12">Endoplasmic reticulum membrane</location>
        <topology evidence="1 12">Multi-pass membrane protein</topology>
    </subcellularLocation>
</comment>
<dbReference type="Pfam" id="PF04188">
    <property type="entry name" value="Mannosyl_trans2"/>
    <property type="match status" value="1"/>
</dbReference>
<evidence type="ECO:0000256" key="11">
    <source>
        <dbReference type="ARBA" id="ARBA00023136"/>
    </source>
</evidence>
<feature type="transmembrane region" description="Helical" evidence="12">
    <location>
        <begin position="70"/>
        <end position="99"/>
    </location>
</feature>